<sequence length="383" mass="40236">MRILFSSLGTHGHTYPLIPLAIAARAQGDEVVFATDKAFTDALAPYDVEVVQAGADLRSAFALALGGDATELRPTEVDMEVILRMFGSTLPRRFAADLEPVLADFQPDLVVHEVGNPGAAFAAERAGISRLCHGFGRAWVPTEQNDDLGRHLRETAADLGVSFDEAHPMVAGSPYVDIAPPSFQIKEFLASGVEIVPLRPTPFAERGEVPDWVVAHERPLVYLTLGTAFGDIGVLRTAIAGLAALDVRVLVATGPTVDVAALGEVPDNVELSAWVPQADLLPHTDLVVHHGGSGTTIGAFAAGRPQLVLPQGADQFANAEAVVEGGLGDQLLGDALTAEAITAAARRLLADQAVRAAASAIQGEVEAMPAPAEVARRLPEFVR</sequence>
<gene>
    <name evidence="6" type="ORF">F4559_002207</name>
</gene>
<dbReference type="PANTHER" id="PTHR48050">
    <property type="entry name" value="STEROL 3-BETA-GLUCOSYLTRANSFERASE"/>
    <property type="match status" value="1"/>
</dbReference>
<dbReference type="InterPro" id="IPR010610">
    <property type="entry name" value="EryCIII-like_C"/>
</dbReference>
<dbReference type="SUPFAM" id="SSF53756">
    <property type="entry name" value="UDP-Glycosyltransferase/glycogen phosphorylase"/>
    <property type="match status" value="1"/>
</dbReference>
<organism evidence="6 7">
    <name type="scientific">Saccharothrix violaceirubra</name>
    <dbReference type="NCBI Taxonomy" id="413306"/>
    <lineage>
        <taxon>Bacteria</taxon>
        <taxon>Bacillati</taxon>
        <taxon>Actinomycetota</taxon>
        <taxon>Actinomycetes</taxon>
        <taxon>Pseudonocardiales</taxon>
        <taxon>Pseudonocardiaceae</taxon>
        <taxon>Saccharothrix</taxon>
    </lineage>
</organism>
<dbReference type="FunFam" id="3.40.50.2000:FF:000072">
    <property type="entry name" value="Glycosyl transferase"/>
    <property type="match status" value="1"/>
</dbReference>
<dbReference type="InterPro" id="IPR050426">
    <property type="entry name" value="Glycosyltransferase_28"/>
</dbReference>
<dbReference type="PANTHER" id="PTHR48050:SF13">
    <property type="entry name" value="STEROL 3-BETA-GLUCOSYLTRANSFERASE UGT80A2"/>
    <property type="match status" value="1"/>
</dbReference>
<keyword evidence="3 6" id="KW-0808">Transferase</keyword>
<name>A0A7W7WVT1_9PSEU</name>
<dbReference type="GO" id="GO:0008194">
    <property type="term" value="F:UDP-glycosyltransferase activity"/>
    <property type="evidence" value="ECO:0007669"/>
    <property type="project" value="InterPro"/>
</dbReference>
<accession>A0A7W7WVT1</accession>
<evidence type="ECO:0000313" key="6">
    <source>
        <dbReference type="EMBL" id="MBB4964848.1"/>
    </source>
</evidence>
<keyword evidence="7" id="KW-1185">Reference proteome</keyword>
<protein>
    <submittedName>
        <fullName evidence="6">UDP:flavonoid glycosyltransferase YjiC (YdhE family)</fullName>
    </submittedName>
</protein>
<dbReference type="Pfam" id="PF21036">
    <property type="entry name" value="EryCIII-like_N"/>
    <property type="match status" value="1"/>
</dbReference>
<dbReference type="RefSeq" id="WP_184668107.1">
    <property type="nucleotide sequence ID" value="NZ_BAABAI010000015.1"/>
</dbReference>
<comment type="similarity">
    <text evidence="1">Belongs to the glycosyltransferase 28 family.</text>
</comment>
<feature type="domain" description="Erythromycin biosynthesis protein CIII-like N-terminal" evidence="5">
    <location>
        <begin position="23"/>
        <end position="226"/>
    </location>
</feature>
<evidence type="ECO:0000259" key="4">
    <source>
        <dbReference type="Pfam" id="PF06722"/>
    </source>
</evidence>
<dbReference type="Gene3D" id="3.40.50.2000">
    <property type="entry name" value="Glycogen Phosphorylase B"/>
    <property type="match status" value="2"/>
</dbReference>
<evidence type="ECO:0000313" key="7">
    <source>
        <dbReference type="Proteomes" id="UP000542674"/>
    </source>
</evidence>
<dbReference type="EMBL" id="JACHJS010000001">
    <property type="protein sequence ID" value="MBB4964848.1"/>
    <property type="molecule type" value="Genomic_DNA"/>
</dbReference>
<evidence type="ECO:0000259" key="5">
    <source>
        <dbReference type="Pfam" id="PF21036"/>
    </source>
</evidence>
<dbReference type="GO" id="GO:0017000">
    <property type="term" value="P:antibiotic biosynthetic process"/>
    <property type="evidence" value="ECO:0007669"/>
    <property type="project" value="UniProtKB-ARBA"/>
</dbReference>
<dbReference type="GO" id="GO:0016758">
    <property type="term" value="F:hexosyltransferase activity"/>
    <property type="evidence" value="ECO:0007669"/>
    <property type="project" value="UniProtKB-ARBA"/>
</dbReference>
<dbReference type="InterPro" id="IPR002213">
    <property type="entry name" value="UDP_glucos_trans"/>
</dbReference>
<dbReference type="Pfam" id="PF06722">
    <property type="entry name" value="EryCIII-like_C"/>
    <property type="match status" value="1"/>
</dbReference>
<dbReference type="Proteomes" id="UP000542674">
    <property type="component" value="Unassembled WGS sequence"/>
</dbReference>
<evidence type="ECO:0000256" key="2">
    <source>
        <dbReference type="ARBA" id="ARBA00022676"/>
    </source>
</evidence>
<comment type="caution">
    <text evidence="6">The sequence shown here is derived from an EMBL/GenBank/DDBJ whole genome shotgun (WGS) entry which is preliminary data.</text>
</comment>
<evidence type="ECO:0000256" key="1">
    <source>
        <dbReference type="ARBA" id="ARBA00006962"/>
    </source>
</evidence>
<keyword evidence="2" id="KW-0328">Glycosyltransferase</keyword>
<proteinExistence type="inferred from homology"/>
<dbReference type="AlphaFoldDB" id="A0A7W7WVT1"/>
<dbReference type="InterPro" id="IPR048284">
    <property type="entry name" value="EryCIII-like_N"/>
</dbReference>
<reference evidence="6 7" key="1">
    <citation type="submission" date="2020-08" db="EMBL/GenBank/DDBJ databases">
        <title>Sequencing the genomes of 1000 actinobacteria strains.</title>
        <authorList>
            <person name="Klenk H.-P."/>
        </authorList>
    </citation>
    <scope>NUCLEOTIDE SEQUENCE [LARGE SCALE GENOMIC DNA]</scope>
    <source>
        <strain evidence="6 7">DSM 45084</strain>
    </source>
</reference>
<dbReference type="CDD" id="cd03784">
    <property type="entry name" value="GT1_Gtf-like"/>
    <property type="match status" value="1"/>
</dbReference>
<evidence type="ECO:0000256" key="3">
    <source>
        <dbReference type="ARBA" id="ARBA00022679"/>
    </source>
</evidence>
<feature type="domain" description="Erythromycin biosynthesis protein CIII-like C-terminal" evidence="4">
    <location>
        <begin position="239"/>
        <end position="380"/>
    </location>
</feature>